<dbReference type="FunFam" id="1.10.150.20:FF:000002">
    <property type="entry name" value="DNA polymerase I"/>
    <property type="match status" value="1"/>
</dbReference>
<evidence type="ECO:0000259" key="18">
    <source>
        <dbReference type="SMART" id="SM00475"/>
    </source>
</evidence>
<dbReference type="PANTHER" id="PTHR10133:SF27">
    <property type="entry name" value="DNA POLYMERASE NU"/>
    <property type="match status" value="1"/>
</dbReference>
<dbReference type="PROSITE" id="PS00447">
    <property type="entry name" value="DNA_POLYMERASE_A"/>
    <property type="match status" value="1"/>
</dbReference>
<evidence type="ECO:0000256" key="16">
    <source>
        <dbReference type="RuleBase" id="RU004460"/>
    </source>
</evidence>
<evidence type="ECO:0000256" key="12">
    <source>
        <dbReference type="ARBA" id="ARBA00023125"/>
    </source>
</evidence>
<dbReference type="Pfam" id="PF01612">
    <property type="entry name" value="DNA_pol_A_exo1"/>
    <property type="match status" value="1"/>
</dbReference>
<dbReference type="GO" id="GO:0008409">
    <property type="term" value="F:5'-3' exonuclease activity"/>
    <property type="evidence" value="ECO:0007669"/>
    <property type="project" value="UniProtKB-UniRule"/>
</dbReference>
<dbReference type="InterPro" id="IPR036279">
    <property type="entry name" value="5-3_exonuclease_C_sf"/>
</dbReference>
<feature type="domain" description="DNA-directed DNA polymerase family A palm" evidence="19">
    <location>
        <begin position="694"/>
        <end position="900"/>
    </location>
</feature>
<dbReference type="RefSeq" id="WP_205761392.1">
    <property type="nucleotide sequence ID" value="NZ_JABDTL010000001.1"/>
</dbReference>
<feature type="domain" description="5'-3' exonuclease" evidence="18">
    <location>
        <begin position="7"/>
        <end position="272"/>
    </location>
</feature>
<evidence type="ECO:0000256" key="2">
    <source>
        <dbReference type="ARBA" id="ARBA00012417"/>
    </source>
</evidence>
<dbReference type="InterPro" id="IPR002421">
    <property type="entry name" value="5-3_exonuclease"/>
</dbReference>
<comment type="catalytic activity">
    <reaction evidence="14 16">
        <text>DNA(n) + a 2'-deoxyribonucleoside 5'-triphosphate = DNA(n+1) + diphosphate</text>
        <dbReference type="Rhea" id="RHEA:22508"/>
        <dbReference type="Rhea" id="RHEA-COMP:17339"/>
        <dbReference type="Rhea" id="RHEA-COMP:17340"/>
        <dbReference type="ChEBI" id="CHEBI:33019"/>
        <dbReference type="ChEBI" id="CHEBI:61560"/>
        <dbReference type="ChEBI" id="CHEBI:173112"/>
        <dbReference type="EC" id="2.7.7.7"/>
    </reaction>
</comment>
<dbReference type="Pfam" id="PF00476">
    <property type="entry name" value="DNA_pol_A"/>
    <property type="match status" value="1"/>
</dbReference>
<comment type="similarity">
    <text evidence="1 16">Belongs to the DNA polymerase type-A family.</text>
</comment>
<keyword evidence="5 16" id="KW-0548">Nucleotidyltransferase</keyword>
<keyword evidence="6 16" id="KW-0235">DNA replication</keyword>
<dbReference type="SMART" id="SM00279">
    <property type="entry name" value="HhH2"/>
    <property type="match status" value="1"/>
</dbReference>
<dbReference type="CDD" id="cd09859">
    <property type="entry name" value="PIN_53EXO"/>
    <property type="match status" value="1"/>
</dbReference>
<organism evidence="20 21">
    <name type="scientific">Longimicrobium terrae</name>
    <dbReference type="NCBI Taxonomy" id="1639882"/>
    <lineage>
        <taxon>Bacteria</taxon>
        <taxon>Pseudomonadati</taxon>
        <taxon>Gemmatimonadota</taxon>
        <taxon>Longimicrobiia</taxon>
        <taxon>Longimicrobiales</taxon>
        <taxon>Longimicrobiaceae</taxon>
        <taxon>Longimicrobium</taxon>
    </lineage>
</organism>
<keyword evidence="10 16" id="KW-0269">Exonuclease</keyword>
<dbReference type="PANTHER" id="PTHR10133">
    <property type="entry name" value="DNA POLYMERASE I"/>
    <property type="match status" value="1"/>
</dbReference>
<dbReference type="GO" id="GO:0006302">
    <property type="term" value="P:double-strand break repair"/>
    <property type="evidence" value="ECO:0007669"/>
    <property type="project" value="TreeGrafter"/>
</dbReference>
<dbReference type="EC" id="2.7.7.7" evidence="2 15"/>
<evidence type="ECO:0000259" key="17">
    <source>
        <dbReference type="SMART" id="SM00474"/>
    </source>
</evidence>
<dbReference type="InterPro" id="IPR036397">
    <property type="entry name" value="RNaseH_sf"/>
</dbReference>
<reference evidence="20 21" key="1">
    <citation type="submission" date="2020-08" db="EMBL/GenBank/DDBJ databases">
        <title>Genomic Encyclopedia of Type Strains, Phase IV (KMG-IV): sequencing the most valuable type-strain genomes for metagenomic binning, comparative biology and taxonomic classification.</title>
        <authorList>
            <person name="Goeker M."/>
        </authorList>
    </citation>
    <scope>NUCLEOTIDE SEQUENCE [LARGE SCALE GENOMIC DNA]</scope>
    <source>
        <strain evidence="20 21">DSM 29007</strain>
    </source>
</reference>
<keyword evidence="21" id="KW-1185">Reference proteome</keyword>
<dbReference type="Gene3D" id="3.40.50.1010">
    <property type="entry name" value="5'-nuclease"/>
    <property type="match status" value="1"/>
</dbReference>
<dbReference type="InterPro" id="IPR020045">
    <property type="entry name" value="DNA_polI_H3TH"/>
</dbReference>
<keyword evidence="12 16" id="KW-0238">DNA-binding</keyword>
<proteinExistence type="inferred from homology"/>
<dbReference type="GO" id="GO:0003677">
    <property type="term" value="F:DNA binding"/>
    <property type="evidence" value="ECO:0007669"/>
    <property type="project" value="UniProtKB-UniRule"/>
</dbReference>
<dbReference type="SMART" id="SM00475">
    <property type="entry name" value="53EXOc"/>
    <property type="match status" value="1"/>
</dbReference>
<evidence type="ECO:0000256" key="14">
    <source>
        <dbReference type="ARBA" id="ARBA00049244"/>
    </source>
</evidence>
<dbReference type="Gene3D" id="1.20.1060.10">
    <property type="entry name" value="Taq DNA Polymerase, Chain T, domain 4"/>
    <property type="match status" value="1"/>
</dbReference>
<evidence type="ECO:0000256" key="8">
    <source>
        <dbReference type="ARBA" id="ARBA00022763"/>
    </source>
</evidence>
<evidence type="ECO:0000256" key="3">
    <source>
        <dbReference type="ARBA" id="ARBA00020311"/>
    </source>
</evidence>
<dbReference type="InterPro" id="IPR008918">
    <property type="entry name" value="HhH2"/>
</dbReference>
<dbReference type="NCBIfam" id="NF004397">
    <property type="entry name" value="PRK05755.1"/>
    <property type="match status" value="1"/>
</dbReference>
<dbReference type="InterPro" id="IPR019760">
    <property type="entry name" value="DNA-dir_DNA_pol_A_CS"/>
</dbReference>
<keyword evidence="13 16" id="KW-0234">DNA repair</keyword>
<comment type="function">
    <text evidence="16">In addition to polymerase activity, this DNA polymerase exhibits 3'-5' and 5'-3' exonuclease activity.</text>
</comment>
<dbReference type="FunFam" id="1.10.150.20:FF:000003">
    <property type="entry name" value="DNA polymerase I"/>
    <property type="match status" value="1"/>
</dbReference>
<dbReference type="SUPFAM" id="SSF47807">
    <property type="entry name" value="5' to 3' exonuclease, C-terminal subdomain"/>
    <property type="match status" value="1"/>
</dbReference>
<sequence length="936" mass="103905">MEKPEKTRERLYLIDGYALIYRAFFALISRPLVSSRGENTSAAFGVARFLIKIIDQHQPDYLGMVFDAGDSERVEMYPQYKATREKMPDELALSIPRIRQLVEAFRIPVLELQGYEADDVIGTLAGKAVDAGLEAVIVSGDKDFYQLIRPHVCLLNPGRGGPTAVEEEWVDERNAHERLGVAPKHVVDYLGLIGDSSDNVPGVSGIGPKTAIQLIEQYGSIEDIIAHTAEIKSKRAREALEAFADSARLSRRLVTIREDLAVDLDTEALRVREPDRVALKDLFLDLEFNTLAREFAAAHPTAPADAGDGAEAAPNRLAGDYRLLSTTEEVHALVAQAREAGRFAVDTETDSKDPMRATLCGISIGVVVGEAFYLPFRHRTRGPDQGELLGDATPDADAGVRNLPDLHSPEMQPLLDLLEDETIEKVGQNLKYDFLVFRREGIDLRGIAFDTMVASYILEPGRREHGMDSLALQHLDHRTITYEEVAGKGKAQIPFAEVELETACNYAAEDADITLRLADKFGPEMQALELDHLFRDVELPLVHVLAEMEYNGIRIDEPFFARMSEELRATQSQLEREIYAEAGEEFNIGSTPQLREILFGKLGLPVIKKTKTGASTDVDVLQALAAQGHRLPTLLMQYRQVDKLRGTYVDALPLMVNPETGRIHTSFNQTVAATGRLSSTDPNLQNIPIRTEMGAEIRRGFIPAEGNVFVSADYSQIELRILAHYSGDEAFVTAFRSGADIHRQTAALIFEVPVESVTKEMRDRAKTVNFGIIYGQGPFSLAQQLGISQAEAKAFIEAYFERFPGVRRYLDEQIELARTRGYVETLTGRRRYIPEIQSRNWNVRAFGERAATNAPIQGSSADLIKIAMIRIQNDIAAGMVPAKMLLQVHDELLFETPIGTEDAVREFVRERMEGAATLNVPLKVAGGVGSSWFETK</sequence>
<accession>A0A841H7Y9</accession>
<dbReference type="GO" id="GO:0008408">
    <property type="term" value="F:3'-5' exonuclease activity"/>
    <property type="evidence" value="ECO:0007669"/>
    <property type="project" value="UniProtKB-UniRule"/>
</dbReference>
<evidence type="ECO:0000256" key="15">
    <source>
        <dbReference type="NCBIfam" id="TIGR00593"/>
    </source>
</evidence>
<dbReference type="SUPFAM" id="SSF56672">
    <property type="entry name" value="DNA/RNA polymerases"/>
    <property type="match status" value="1"/>
</dbReference>
<dbReference type="Pfam" id="PF01367">
    <property type="entry name" value="5_3_exonuc"/>
    <property type="match status" value="1"/>
</dbReference>
<dbReference type="CDD" id="cd06139">
    <property type="entry name" value="DNA_polA_I_Ecoli_like_exo"/>
    <property type="match status" value="1"/>
</dbReference>
<dbReference type="NCBIfam" id="TIGR00593">
    <property type="entry name" value="pola"/>
    <property type="match status" value="1"/>
</dbReference>
<dbReference type="InterPro" id="IPR020046">
    <property type="entry name" value="5-3_exonucl_a-hlix_arch_N"/>
</dbReference>
<evidence type="ECO:0000256" key="10">
    <source>
        <dbReference type="ARBA" id="ARBA00022839"/>
    </source>
</evidence>
<keyword evidence="4 16" id="KW-0808">Transferase</keyword>
<evidence type="ECO:0000256" key="6">
    <source>
        <dbReference type="ARBA" id="ARBA00022705"/>
    </source>
</evidence>
<dbReference type="Proteomes" id="UP000582837">
    <property type="component" value="Unassembled WGS sequence"/>
</dbReference>
<evidence type="ECO:0000256" key="5">
    <source>
        <dbReference type="ARBA" id="ARBA00022695"/>
    </source>
</evidence>
<keyword evidence="7" id="KW-0540">Nuclease</keyword>
<dbReference type="InterPro" id="IPR002562">
    <property type="entry name" value="3'-5'_exonuclease_dom"/>
</dbReference>
<name>A0A841H7Y9_9BACT</name>
<evidence type="ECO:0000256" key="9">
    <source>
        <dbReference type="ARBA" id="ARBA00022801"/>
    </source>
</evidence>
<dbReference type="InterPro" id="IPR012337">
    <property type="entry name" value="RNaseH-like_sf"/>
</dbReference>
<comment type="caution">
    <text evidence="20">The sequence shown here is derived from an EMBL/GenBank/DDBJ whole genome shotgun (WGS) entry which is preliminary data.</text>
</comment>
<dbReference type="SUPFAM" id="SSF53098">
    <property type="entry name" value="Ribonuclease H-like"/>
    <property type="match status" value="1"/>
</dbReference>
<evidence type="ECO:0000256" key="4">
    <source>
        <dbReference type="ARBA" id="ARBA00022679"/>
    </source>
</evidence>
<gene>
    <name evidence="16" type="primary">polA</name>
    <name evidence="20" type="ORF">HNQ61_005724</name>
</gene>
<evidence type="ECO:0000313" key="21">
    <source>
        <dbReference type="Proteomes" id="UP000582837"/>
    </source>
</evidence>
<keyword evidence="9 16" id="KW-0378">Hydrolase</keyword>
<dbReference type="EMBL" id="JACHIA010000037">
    <property type="protein sequence ID" value="MBB6074043.1"/>
    <property type="molecule type" value="Genomic_DNA"/>
</dbReference>
<dbReference type="Gene3D" id="3.30.70.370">
    <property type="match status" value="1"/>
</dbReference>
<dbReference type="GO" id="GO:0003887">
    <property type="term" value="F:DNA-directed DNA polymerase activity"/>
    <property type="evidence" value="ECO:0007669"/>
    <property type="project" value="UniProtKB-UniRule"/>
</dbReference>
<dbReference type="SMART" id="SM00482">
    <property type="entry name" value="POLAc"/>
    <property type="match status" value="1"/>
</dbReference>
<dbReference type="InterPro" id="IPR043502">
    <property type="entry name" value="DNA/RNA_pol_sf"/>
</dbReference>
<keyword evidence="8 16" id="KW-0227">DNA damage</keyword>
<feature type="domain" description="3'-5' exonuclease" evidence="17">
    <location>
        <begin position="321"/>
        <end position="526"/>
    </location>
</feature>
<evidence type="ECO:0000256" key="13">
    <source>
        <dbReference type="ARBA" id="ARBA00023204"/>
    </source>
</evidence>
<dbReference type="SMART" id="SM00474">
    <property type="entry name" value="35EXOc"/>
    <property type="match status" value="1"/>
</dbReference>
<evidence type="ECO:0000259" key="19">
    <source>
        <dbReference type="SMART" id="SM00482"/>
    </source>
</evidence>
<dbReference type="PRINTS" id="PR00868">
    <property type="entry name" value="DNAPOLI"/>
</dbReference>
<evidence type="ECO:0000256" key="11">
    <source>
        <dbReference type="ARBA" id="ARBA00022932"/>
    </source>
</evidence>
<evidence type="ECO:0000256" key="1">
    <source>
        <dbReference type="ARBA" id="ARBA00007705"/>
    </source>
</evidence>
<dbReference type="CDD" id="cd09898">
    <property type="entry name" value="H3TH_53EXO"/>
    <property type="match status" value="1"/>
</dbReference>
<protein>
    <recommendedName>
        <fullName evidence="3 15">DNA polymerase I</fullName>
        <ecNumber evidence="2 15">2.7.7.7</ecNumber>
    </recommendedName>
</protein>
<dbReference type="Pfam" id="PF02739">
    <property type="entry name" value="5_3_exonuc_N"/>
    <property type="match status" value="1"/>
</dbReference>
<dbReference type="CDD" id="cd08637">
    <property type="entry name" value="DNA_pol_A_pol_I_C"/>
    <property type="match status" value="1"/>
</dbReference>
<dbReference type="Gene3D" id="3.30.420.10">
    <property type="entry name" value="Ribonuclease H-like superfamily/Ribonuclease H"/>
    <property type="match status" value="1"/>
</dbReference>
<dbReference type="FunFam" id="1.20.1060.10:FF:000001">
    <property type="entry name" value="DNA polymerase I"/>
    <property type="match status" value="1"/>
</dbReference>
<keyword evidence="11 16" id="KW-0239">DNA-directed DNA polymerase</keyword>
<dbReference type="InterPro" id="IPR018320">
    <property type="entry name" value="DNA_polymerase_1"/>
</dbReference>
<dbReference type="Gene3D" id="1.10.150.20">
    <property type="entry name" value="5' to 3' exonuclease, C-terminal subdomain"/>
    <property type="match status" value="2"/>
</dbReference>
<evidence type="ECO:0000313" key="20">
    <source>
        <dbReference type="EMBL" id="MBB6074043.1"/>
    </source>
</evidence>
<dbReference type="SUPFAM" id="SSF88723">
    <property type="entry name" value="PIN domain-like"/>
    <property type="match status" value="1"/>
</dbReference>
<evidence type="ECO:0000256" key="7">
    <source>
        <dbReference type="ARBA" id="ARBA00022722"/>
    </source>
</evidence>
<dbReference type="InterPro" id="IPR001098">
    <property type="entry name" value="DNA-dir_DNA_pol_A_palm_dom"/>
</dbReference>
<dbReference type="GO" id="GO:0006261">
    <property type="term" value="P:DNA-templated DNA replication"/>
    <property type="evidence" value="ECO:0007669"/>
    <property type="project" value="UniProtKB-UniRule"/>
</dbReference>
<dbReference type="InterPro" id="IPR029060">
    <property type="entry name" value="PIN-like_dom_sf"/>
</dbReference>
<dbReference type="AlphaFoldDB" id="A0A841H7Y9"/>
<dbReference type="InterPro" id="IPR002298">
    <property type="entry name" value="DNA_polymerase_A"/>
</dbReference>